<feature type="region of interest" description="Disordered" evidence="4">
    <location>
        <begin position="610"/>
        <end position="694"/>
    </location>
</feature>
<evidence type="ECO:0000256" key="2">
    <source>
        <dbReference type="ARBA" id="ARBA00022946"/>
    </source>
</evidence>
<feature type="region of interest" description="Disordered" evidence="4">
    <location>
        <begin position="553"/>
        <end position="583"/>
    </location>
</feature>
<keyword evidence="8" id="KW-1185">Reference proteome</keyword>
<evidence type="ECO:0000256" key="5">
    <source>
        <dbReference type="SAM" id="Phobius"/>
    </source>
</evidence>
<dbReference type="FunFam" id="1.25.40.10:FF:000877">
    <property type="entry name" value="Pentatricopeptide repeat-containing protein mitochondrial"/>
    <property type="match status" value="1"/>
</dbReference>
<dbReference type="InterPro" id="IPR046960">
    <property type="entry name" value="PPR_At4g14850-like_plant"/>
</dbReference>
<dbReference type="Gramene" id="TraesCS3B03G0872600.1">
    <property type="protein sequence ID" value="TraesCS3B03G0872600.1.CDS"/>
    <property type="gene ID" value="TraesCS3B03G0872600"/>
</dbReference>
<dbReference type="NCBIfam" id="TIGR00756">
    <property type="entry name" value="PPR"/>
    <property type="match status" value="3"/>
</dbReference>
<reference evidence="7" key="2">
    <citation type="submission" date="2018-08" db="EMBL/GenBank/DDBJ databases">
        <authorList>
            <person name="Rossello M."/>
        </authorList>
    </citation>
    <scope>NUCLEOTIDE SEQUENCE [LARGE SCALE GENOMIC DNA]</scope>
    <source>
        <strain evidence="7">cv. Chinese Spring</strain>
    </source>
</reference>
<keyword evidence="5" id="KW-1133">Transmembrane helix</keyword>
<dbReference type="EnsemblPlants" id="TraesCS3B02G342936.1">
    <property type="protein sequence ID" value="TraesCS3B02G342936.1"/>
    <property type="gene ID" value="TraesCS3B02G342936"/>
</dbReference>
<feature type="transmembrane region" description="Helical" evidence="5">
    <location>
        <begin position="927"/>
        <end position="949"/>
    </location>
</feature>
<dbReference type="HOGENOM" id="CLU_309148_0_0_1"/>
<proteinExistence type="predicted"/>
<evidence type="ECO:0000256" key="3">
    <source>
        <dbReference type="PROSITE-ProRule" id="PRU00708"/>
    </source>
</evidence>
<gene>
    <name evidence="6" type="ORF">TRAES_3BF054900080CFD_c1</name>
</gene>
<keyword evidence="2" id="KW-0809">Transit peptide</keyword>
<dbReference type="FunFam" id="1.25.40.10:FF:000439">
    <property type="entry name" value="Pentatricopeptide repeat-containing protein mitochondrial"/>
    <property type="match status" value="1"/>
</dbReference>
<reference evidence="7" key="3">
    <citation type="submission" date="2018-10" db="UniProtKB">
        <authorList>
            <consortium name="EnsemblPlants"/>
        </authorList>
    </citation>
    <scope>IDENTIFICATION</scope>
</reference>
<dbReference type="STRING" id="4565.A0A077RFD2"/>
<dbReference type="AlphaFoldDB" id="A0A077RFD2"/>
<keyword evidence="1" id="KW-0677">Repeat</keyword>
<dbReference type="Gramene" id="TraesCS3B02G342936.1">
    <property type="protein sequence ID" value="TraesCS3B02G342936.1"/>
    <property type="gene ID" value="TraesCS3B02G342936"/>
</dbReference>
<feature type="repeat" description="PPR" evidence="3">
    <location>
        <begin position="265"/>
        <end position="295"/>
    </location>
</feature>
<dbReference type="GO" id="GO:0003723">
    <property type="term" value="F:RNA binding"/>
    <property type="evidence" value="ECO:0007669"/>
    <property type="project" value="InterPro"/>
</dbReference>
<dbReference type="SMR" id="A0A077RFD2"/>
<evidence type="ECO:0000313" key="8">
    <source>
        <dbReference type="Proteomes" id="UP000019116"/>
    </source>
</evidence>
<dbReference type="Pfam" id="PF01535">
    <property type="entry name" value="PPR"/>
    <property type="match status" value="7"/>
</dbReference>
<feature type="repeat" description="PPR" evidence="3">
    <location>
        <begin position="169"/>
        <end position="203"/>
    </location>
</feature>
<evidence type="ECO:0000256" key="1">
    <source>
        <dbReference type="ARBA" id="ARBA00022737"/>
    </source>
</evidence>
<dbReference type="PaxDb" id="4565-Traes_3B_FCDF85200.1"/>
<dbReference type="GO" id="GO:0009451">
    <property type="term" value="P:RNA modification"/>
    <property type="evidence" value="ECO:0007669"/>
    <property type="project" value="InterPro"/>
</dbReference>
<protein>
    <submittedName>
        <fullName evidence="6">(bread wheat) hypothetical protein</fullName>
    </submittedName>
</protein>
<reference evidence="6" key="1">
    <citation type="journal article" date="2014" name="Science">
        <title>Structural and functional partitioning of bread wheat chromosome 3B.</title>
        <authorList>
            <person name="Choulet F."/>
            <person name="Alberti A."/>
            <person name="Theil S."/>
            <person name="Glover N."/>
            <person name="Barbe V."/>
            <person name="Daron J."/>
            <person name="Pingault L."/>
            <person name="Sourdille P."/>
            <person name="Couloux A."/>
            <person name="Paux E."/>
            <person name="Leroy P."/>
            <person name="Mangenot S."/>
            <person name="Guilhot N."/>
            <person name="Le Gouis J."/>
            <person name="Balfourier F."/>
            <person name="Alaux M."/>
            <person name="Jamilloux V."/>
            <person name="Poulain J."/>
            <person name="Durand C."/>
            <person name="Bellec A."/>
            <person name="Gaspin C."/>
            <person name="Safar J."/>
            <person name="Dolezel J."/>
            <person name="Rogers J."/>
            <person name="Vandepoele K."/>
            <person name="Aury J.M."/>
            <person name="Mayer K."/>
            <person name="Berges H."/>
            <person name="Quesneville H."/>
            <person name="Wincker P."/>
            <person name="Feuillet C."/>
        </authorList>
    </citation>
    <scope>NUCLEOTIDE SEQUENCE [LARGE SCALE GENOMIC DNA]</scope>
</reference>
<dbReference type="PANTHER" id="PTHR47926:SF347">
    <property type="entry name" value="PENTATRICOPEPTIDE REPEAT-CONTAINING PROTEIN"/>
    <property type="match status" value="1"/>
</dbReference>
<dbReference type="GO" id="GO:0006511">
    <property type="term" value="P:ubiquitin-dependent protein catabolic process"/>
    <property type="evidence" value="ECO:0000318"/>
    <property type="project" value="GO_Central"/>
</dbReference>
<dbReference type="EMBL" id="CBUC010000088">
    <property type="protein sequence ID" value="CDJ26377.1"/>
    <property type="molecule type" value="Genomic_DNA"/>
</dbReference>
<organism evidence="7">
    <name type="scientific">Triticum aestivum</name>
    <name type="common">Wheat</name>
    <dbReference type="NCBI Taxonomy" id="4565"/>
    <lineage>
        <taxon>Eukaryota</taxon>
        <taxon>Viridiplantae</taxon>
        <taxon>Streptophyta</taxon>
        <taxon>Embryophyta</taxon>
        <taxon>Tracheophyta</taxon>
        <taxon>Spermatophyta</taxon>
        <taxon>Magnoliopsida</taxon>
        <taxon>Liliopsida</taxon>
        <taxon>Poales</taxon>
        <taxon>Poaceae</taxon>
        <taxon>BOP clade</taxon>
        <taxon>Pooideae</taxon>
        <taxon>Triticodae</taxon>
        <taxon>Triticeae</taxon>
        <taxon>Triticinae</taxon>
        <taxon>Triticum</taxon>
    </lineage>
</organism>
<keyword evidence="5" id="KW-0812">Transmembrane</keyword>
<feature type="region of interest" description="Disordered" evidence="4">
    <location>
        <begin position="735"/>
        <end position="911"/>
    </location>
</feature>
<feature type="repeat" description="PPR" evidence="3">
    <location>
        <begin position="68"/>
        <end position="102"/>
    </location>
</feature>
<evidence type="ECO:0000313" key="7">
    <source>
        <dbReference type="EnsemblPlants" id="TraesCS3B02G342936.1"/>
    </source>
</evidence>
<evidence type="ECO:0000313" key="6">
    <source>
        <dbReference type="EMBL" id="CDJ26377.1"/>
    </source>
</evidence>
<accession>A0A077RFD2</accession>
<feature type="compositionally biased region" description="Polar residues" evidence="4">
    <location>
        <begin position="567"/>
        <end position="583"/>
    </location>
</feature>
<evidence type="ECO:0000256" key="4">
    <source>
        <dbReference type="SAM" id="MobiDB-lite"/>
    </source>
</evidence>
<dbReference type="Gene3D" id="1.25.40.10">
    <property type="entry name" value="Tetratricopeptide repeat domain"/>
    <property type="match status" value="4"/>
</dbReference>
<dbReference type="InterPro" id="IPR002885">
    <property type="entry name" value="PPR_rpt"/>
</dbReference>
<name>A0A077RFD2_WHEAT</name>
<feature type="compositionally biased region" description="Polar residues" evidence="4">
    <location>
        <begin position="652"/>
        <end position="663"/>
    </location>
</feature>
<dbReference type="PROSITE" id="PS51375">
    <property type="entry name" value="PPR"/>
    <property type="match status" value="3"/>
</dbReference>
<dbReference type="GO" id="GO:0016567">
    <property type="term" value="P:protein ubiquitination"/>
    <property type="evidence" value="ECO:0000318"/>
    <property type="project" value="GO_Central"/>
</dbReference>
<dbReference type="GO" id="GO:0005634">
    <property type="term" value="C:nucleus"/>
    <property type="evidence" value="ECO:0000318"/>
    <property type="project" value="GO_Central"/>
</dbReference>
<dbReference type="Proteomes" id="UP000019116">
    <property type="component" value="Chromosome 3B"/>
</dbReference>
<feature type="compositionally biased region" description="Basic and acidic residues" evidence="4">
    <location>
        <begin position="780"/>
        <end position="862"/>
    </location>
</feature>
<sequence length="954" mass="103714">MARAAPPLSALLRGLSSRPSHSPAFHAALLKSSSLSSPIPATALLTAYAKAGLPGAASRLFDEMPVRDAVAWNALLACHVRHARCGAVAEVFRGMAAAGFVPTAATLCTMLKACASSRAVRPGRQVHARIVLACHGDVIMTTALVDLYMSCGCVEEAKRLFIHTDCPKDVALCNSVLSGCVENGQFREAFLMLGGIELNGITLTCALTACSAAANLAYGLQVHCKVLRCGFDSETVLCNALIDMYAKCGRTTAARVVFDRMTCRNVVSWSSMIDGYSRHGHGEEALGLFERMEKAVPIVVPNAITFLAVLSACGHSGLVDEGRSKLHLMKRKYAIDPGPEHYACFIDMLGRAGLIDEAWDLYCCLRSNISKLHGAICVSMLSACIANMDVARGNMVAEHILEVDPHNPRNLVLISNFHAAAGQWSISDESRKGTYSYTELLLSHVWRKVIEDGSLASNRSVVTESVSKSCSSAEVKDEDAAITAVIDAAELKWEEQSFRRGQAPGRFTSGRHNCIRDYIITQSKCICGVKDLADSLIPNPTVRSTISNLLGTRTCSTASGTGKHRSSSGSNADPKSQSHTTSAALERDTKQCMDNQLPAASPDARLQVATEGDQVDRPQKNNDLKSNTEGSAGRSAEKAVPSADLPKLKDVSGSTLKNGTISGSLEPKVARTDQLKKKRKKADSSKAVHPNNADYGYNVPFDPAYLMSIDIDITLVSGTIYWENQAALHRDAEAAARSRQVSQGNAGASARSRQTERPNDSGAWPRPSDRNQRMGSPQGRELRDRPQSRPEPSERNQRLGSPRGRESRDRSRSRSKPSERSQRSVSPRRRESRDRSRSRPARNSRDHGRSDRGSSDYHEDHHDRKRMRVSSTVDGDTESSQRSRHSSRSSPRRDDASDDEQNFKRKWGRRSPAAMDACKVLNKDGGLVAALLMSNALLMRFVLLVIVYVSESGG</sequence>
<dbReference type="GO" id="GO:0061630">
    <property type="term" value="F:ubiquitin protein ligase activity"/>
    <property type="evidence" value="ECO:0000318"/>
    <property type="project" value="GO_Central"/>
</dbReference>
<dbReference type="PANTHER" id="PTHR47926">
    <property type="entry name" value="PENTATRICOPEPTIDE REPEAT-CONTAINING PROTEIN"/>
    <property type="match status" value="1"/>
</dbReference>
<keyword evidence="5" id="KW-0472">Membrane</keyword>
<dbReference type="InterPro" id="IPR011990">
    <property type="entry name" value="TPR-like_helical_dom_sf"/>
</dbReference>
<feature type="compositionally biased region" description="Basic and acidic residues" evidence="4">
    <location>
        <begin position="614"/>
        <end position="623"/>
    </location>
</feature>